<evidence type="ECO:0000256" key="3">
    <source>
        <dbReference type="PROSITE-ProRule" id="PRU00221"/>
    </source>
</evidence>
<dbReference type="OMA" id="AHNDEVW"/>
<dbReference type="PROSITE" id="PS50082">
    <property type="entry name" value="WD_REPEATS_2"/>
    <property type="match status" value="3"/>
</dbReference>
<dbReference type="OrthoDB" id="972532at2759"/>
<keyword evidence="2" id="KW-0677">Repeat</keyword>
<gene>
    <name evidence="4" type="ORF">CHLNCDRAFT_7805</name>
</gene>
<dbReference type="PANTHER" id="PTHR22838:SF0">
    <property type="entry name" value="WD REPEAT-CONTAINING PROTEIN 26"/>
    <property type="match status" value="1"/>
</dbReference>
<dbReference type="eggNOG" id="KOG0293">
    <property type="taxonomic scope" value="Eukaryota"/>
</dbReference>
<dbReference type="Proteomes" id="UP000008141">
    <property type="component" value="Unassembled WGS sequence"/>
</dbReference>
<dbReference type="Gene3D" id="2.130.10.10">
    <property type="entry name" value="YVTN repeat-like/Quinoprotein amine dehydrogenase"/>
    <property type="match status" value="1"/>
</dbReference>
<dbReference type="InterPro" id="IPR001680">
    <property type="entry name" value="WD40_rpt"/>
</dbReference>
<name>E1Z4F1_CHLVA</name>
<dbReference type="CDD" id="cd00200">
    <property type="entry name" value="WD40"/>
    <property type="match status" value="1"/>
</dbReference>
<dbReference type="FunCoup" id="E1Z4F1">
    <property type="interactions" value="1686"/>
</dbReference>
<reference evidence="4 5" key="1">
    <citation type="journal article" date="2010" name="Plant Cell">
        <title>The Chlorella variabilis NC64A genome reveals adaptation to photosymbiosis, coevolution with viruses, and cryptic sex.</title>
        <authorList>
            <person name="Blanc G."/>
            <person name="Duncan G."/>
            <person name="Agarkova I."/>
            <person name="Borodovsky M."/>
            <person name="Gurnon J."/>
            <person name="Kuo A."/>
            <person name="Lindquist E."/>
            <person name="Lucas S."/>
            <person name="Pangilinan J."/>
            <person name="Polle J."/>
            <person name="Salamov A."/>
            <person name="Terry A."/>
            <person name="Yamada T."/>
            <person name="Dunigan D.D."/>
            <person name="Grigoriev I.V."/>
            <person name="Claverie J.M."/>
            <person name="Van Etten J.L."/>
        </authorList>
    </citation>
    <scope>NUCLEOTIDE SEQUENCE [LARGE SCALE GENOMIC DNA]</scope>
    <source>
        <strain evidence="4 5">NC64A</strain>
    </source>
</reference>
<feature type="non-terminal residue" evidence="4">
    <location>
        <position position="1"/>
    </location>
</feature>
<accession>E1Z4F1</accession>
<keyword evidence="1 3" id="KW-0853">WD repeat</keyword>
<dbReference type="AlphaFoldDB" id="E1Z4F1"/>
<dbReference type="EMBL" id="GL433836">
    <property type="protein sequence ID" value="EFN59046.1"/>
    <property type="molecule type" value="Genomic_DNA"/>
</dbReference>
<sequence length="439" mass="48087">AKFIILEQAFLEALHAGDSAAALACLREQLAPLGVNPERLHQLAACLMCGAGPAALPQPSGWQGEPPCDARHQVLRRLQVVIPPEVMLPERRLEELVEQALVAQIDACCFHNTPAARPSLLSDYTCGTEQIPTCTTQVLLNHSDEVWHLQFSHDGEMLASCGKDQTAIIWDAGGGARGSTVSKRHVLRGHSGPIAFLCWSPDDSKLATCGEAALGQDALRLWDVASGECLGVLRHHKDPVTCAAWFPDGRRLVTGSHDKQLCVVGLDGSVERQWRIQRIQEVVVAKGGRYILATTCERKVRVYDLEGDSESYIPEAETLISMSLSRDGRYLLVNLTSNSMHLWDLGDAPREMHLPAMPCASYQGANQSRFVVRSCLGGLDDRFVLTGSEECRVYVYHRATGERLLSLEGHSGTVNSVAWNPTDPHMFASASDDKSIHVW</sequence>
<proteinExistence type="predicted"/>
<evidence type="ECO:0000313" key="5">
    <source>
        <dbReference type="Proteomes" id="UP000008141"/>
    </source>
</evidence>
<feature type="repeat" description="WD" evidence="3">
    <location>
        <begin position="407"/>
        <end position="439"/>
    </location>
</feature>
<dbReference type="PANTHER" id="PTHR22838">
    <property type="entry name" value="WD REPEAT PROTEIN 26-RELATED"/>
    <property type="match status" value="1"/>
</dbReference>
<dbReference type="InterPro" id="IPR036322">
    <property type="entry name" value="WD40_repeat_dom_sf"/>
</dbReference>
<organism evidence="5">
    <name type="scientific">Chlorella variabilis</name>
    <name type="common">Green alga</name>
    <dbReference type="NCBI Taxonomy" id="554065"/>
    <lineage>
        <taxon>Eukaryota</taxon>
        <taxon>Viridiplantae</taxon>
        <taxon>Chlorophyta</taxon>
        <taxon>core chlorophytes</taxon>
        <taxon>Trebouxiophyceae</taxon>
        <taxon>Chlorellales</taxon>
        <taxon>Chlorellaceae</taxon>
        <taxon>Chlorella clade</taxon>
        <taxon>Chlorella</taxon>
    </lineage>
</organism>
<evidence type="ECO:0000256" key="2">
    <source>
        <dbReference type="ARBA" id="ARBA00022737"/>
    </source>
</evidence>
<dbReference type="RefSeq" id="XP_005851148.1">
    <property type="nucleotide sequence ID" value="XM_005851086.1"/>
</dbReference>
<feature type="repeat" description="WD" evidence="3">
    <location>
        <begin position="233"/>
        <end position="261"/>
    </location>
</feature>
<evidence type="ECO:0000313" key="4">
    <source>
        <dbReference type="EMBL" id="EFN59046.1"/>
    </source>
</evidence>
<dbReference type="PROSITE" id="PS50294">
    <property type="entry name" value="WD_REPEATS_REGION"/>
    <property type="match status" value="2"/>
</dbReference>
<dbReference type="InParanoid" id="E1Z4F1"/>
<protein>
    <submittedName>
        <fullName evidence="4">Uncharacterized protein</fullName>
    </submittedName>
</protein>
<dbReference type="Pfam" id="PF00400">
    <property type="entry name" value="WD40"/>
    <property type="match status" value="4"/>
</dbReference>
<dbReference type="GeneID" id="17358626"/>
<dbReference type="SUPFAM" id="SSF50978">
    <property type="entry name" value="WD40 repeat-like"/>
    <property type="match status" value="1"/>
</dbReference>
<keyword evidence="5" id="KW-1185">Reference proteome</keyword>
<evidence type="ECO:0000256" key="1">
    <source>
        <dbReference type="ARBA" id="ARBA00022574"/>
    </source>
</evidence>
<feature type="repeat" description="WD" evidence="3">
    <location>
        <begin position="139"/>
        <end position="171"/>
    </location>
</feature>
<dbReference type="InterPro" id="IPR015943">
    <property type="entry name" value="WD40/YVTN_repeat-like_dom_sf"/>
</dbReference>
<dbReference type="STRING" id="554065.E1Z4F1"/>
<dbReference type="KEGG" id="cvr:CHLNCDRAFT_7805"/>
<dbReference type="InterPro" id="IPR051350">
    <property type="entry name" value="WD_repeat-ST_regulator"/>
</dbReference>
<feature type="non-terminal residue" evidence="4">
    <location>
        <position position="439"/>
    </location>
</feature>
<dbReference type="SMART" id="SM00320">
    <property type="entry name" value="WD40"/>
    <property type="match status" value="7"/>
</dbReference>